<dbReference type="Ensembl" id="ENSMCST00000001665.1">
    <property type="protein sequence ID" value="ENSMCSP00000001624.1"/>
    <property type="gene ID" value="ENSMCSG00000001219.1"/>
</dbReference>
<evidence type="ECO:0000256" key="1">
    <source>
        <dbReference type="SAM" id="MobiDB-lite"/>
    </source>
</evidence>
<proteinExistence type="predicted"/>
<feature type="region of interest" description="Disordered" evidence="1">
    <location>
        <begin position="48"/>
        <end position="69"/>
    </location>
</feature>
<keyword evidence="3" id="KW-1185">Reference proteome</keyword>
<dbReference type="Proteomes" id="UP000694560">
    <property type="component" value="Unplaced"/>
</dbReference>
<protein>
    <submittedName>
        <fullName evidence="2">Uncharacterized protein</fullName>
    </submittedName>
</protein>
<organism evidence="2 3">
    <name type="scientific">Malurus cyaneus samueli</name>
    <dbReference type="NCBI Taxonomy" id="2593467"/>
    <lineage>
        <taxon>Eukaryota</taxon>
        <taxon>Metazoa</taxon>
        <taxon>Chordata</taxon>
        <taxon>Craniata</taxon>
        <taxon>Vertebrata</taxon>
        <taxon>Euteleostomi</taxon>
        <taxon>Archelosauria</taxon>
        <taxon>Archosauria</taxon>
        <taxon>Dinosauria</taxon>
        <taxon>Saurischia</taxon>
        <taxon>Theropoda</taxon>
        <taxon>Coelurosauria</taxon>
        <taxon>Aves</taxon>
        <taxon>Neognathae</taxon>
        <taxon>Neoaves</taxon>
        <taxon>Telluraves</taxon>
        <taxon>Australaves</taxon>
        <taxon>Passeriformes</taxon>
        <taxon>Meliphagoidea</taxon>
        <taxon>Maluridae</taxon>
        <taxon>Malurus</taxon>
    </lineage>
</organism>
<sequence length="192" mass="21202">MLHSPLKTALAYECFQDQASSTLALPSDHKLKTKGTGKQRVQEQVMMTVKRQKQKSSVSSSVGHSNRGKVPQQGICSRAGLVLCSGVLWWGFGLYNGTLKRDAESRRYSSYSQMEGWASRAHGKALCSPRAGSDYCFVQNIKSSRSDVYTMNPQRDEGGQVRAEGLRCSQGVLLLQSGRKHTQKAVLERESS</sequence>
<dbReference type="AlphaFoldDB" id="A0A8C5T4S9"/>
<evidence type="ECO:0000313" key="2">
    <source>
        <dbReference type="Ensembl" id="ENSMCSP00000001624.1"/>
    </source>
</evidence>
<name>A0A8C5T4S9_9PASS</name>
<reference evidence="2" key="2">
    <citation type="submission" date="2025-09" db="UniProtKB">
        <authorList>
            <consortium name="Ensembl"/>
        </authorList>
    </citation>
    <scope>IDENTIFICATION</scope>
</reference>
<evidence type="ECO:0000313" key="3">
    <source>
        <dbReference type="Proteomes" id="UP000694560"/>
    </source>
</evidence>
<accession>A0A8C5T4S9</accession>
<dbReference type="OrthoDB" id="3245100at2759"/>
<reference evidence="2" key="1">
    <citation type="submission" date="2025-08" db="UniProtKB">
        <authorList>
            <consortium name="Ensembl"/>
        </authorList>
    </citation>
    <scope>IDENTIFICATION</scope>
</reference>